<evidence type="ECO:0000256" key="3">
    <source>
        <dbReference type="SAM" id="MobiDB-lite"/>
    </source>
</evidence>
<dbReference type="SUPFAM" id="SSF51905">
    <property type="entry name" value="FAD/NAD(P)-binding domain"/>
    <property type="match status" value="1"/>
</dbReference>
<dbReference type="Gene3D" id="3.30.9.10">
    <property type="entry name" value="D-Amino Acid Oxidase, subunit A, domain 2"/>
    <property type="match status" value="1"/>
</dbReference>
<accession>A0A1I7D918</accession>
<dbReference type="Pfam" id="PF01266">
    <property type="entry name" value="DAO"/>
    <property type="match status" value="1"/>
</dbReference>
<dbReference type="STRING" id="999627.SAMN05216236_12449"/>
<gene>
    <name evidence="5" type="ORF">SAMN05216236_12449</name>
</gene>
<dbReference type="AlphaFoldDB" id="A0A1I7D918"/>
<keyword evidence="2" id="KW-0560">Oxidoreductase</keyword>
<comment type="similarity">
    <text evidence="1">Belongs to the DadA oxidoreductase family.</text>
</comment>
<dbReference type="eggNOG" id="COG0665">
    <property type="taxonomic scope" value="Bacteria"/>
</dbReference>
<evidence type="ECO:0000256" key="2">
    <source>
        <dbReference type="ARBA" id="ARBA00023002"/>
    </source>
</evidence>
<feature type="domain" description="FAD dependent oxidoreductase" evidence="4">
    <location>
        <begin position="29"/>
        <end position="421"/>
    </location>
</feature>
<reference evidence="5 6" key="1">
    <citation type="submission" date="2016-10" db="EMBL/GenBank/DDBJ databases">
        <authorList>
            <person name="de Groot N.N."/>
        </authorList>
    </citation>
    <scope>NUCLEOTIDE SEQUENCE [LARGE SCALE GENOMIC DNA]</scope>
    <source>
        <strain evidence="5 6">CGMCC 1.10959</strain>
    </source>
</reference>
<dbReference type="EMBL" id="FPAW01000024">
    <property type="protein sequence ID" value="SFU08105.1"/>
    <property type="molecule type" value="Genomic_DNA"/>
</dbReference>
<dbReference type="GO" id="GO:0008718">
    <property type="term" value="F:D-amino-acid dehydrogenase activity"/>
    <property type="evidence" value="ECO:0007669"/>
    <property type="project" value="TreeGrafter"/>
</dbReference>
<dbReference type="InterPro" id="IPR006076">
    <property type="entry name" value="FAD-dep_OxRdtase"/>
</dbReference>
<evidence type="ECO:0000256" key="1">
    <source>
        <dbReference type="ARBA" id="ARBA00009410"/>
    </source>
</evidence>
<dbReference type="InterPro" id="IPR036188">
    <property type="entry name" value="FAD/NAD-bd_sf"/>
</dbReference>
<evidence type="ECO:0000313" key="5">
    <source>
        <dbReference type="EMBL" id="SFU08105.1"/>
    </source>
</evidence>
<keyword evidence="6" id="KW-1185">Reference proteome</keyword>
<dbReference type="Proteomes" id="UP000182466">
    <property type="component" value="Unassembled WGS sequence"/>
</dbReference>
<feature type="region of interest" description="Disordered" evidence="3">
    <location>
        <begin position="1"/>
        <end position="23"/>
    </location>
</feature>
<sequence length="445" mass="47697">MQMRHRGSEILNVASSRPDSAGRLPKTADVVVIGGGVAGVATAMFLAQRGVSVVLCEKGRIAGEQSSRNWGWIRKMGRDHRELPLMIESARLWEQLAAEISEDIGYRKCGATYLARSSAELKRHVDWLEQNAHFGLDSTLLTENETDRFLGRNDQRFLGALHTASDAVAEPGLAVPALARHAEAQGVRIVENCAVRTVDVSAGRVSGVVTELGRIDSANVVLAGGVWSRGFLENIGIAFPQLAIKSSVLRTSPATLSSTGAIGSDRVSIRPRRDGGYTVARSGAAEFQLVPAAFRYFSQYLPILRERWQIMKIRAGRQFFGALGSARWDADQISPFERVRVLDPTPDKVLLADVMKCAQDLFPQLSGVAPVESWAGMIDVVPDEIPAIGPVAGHEGLMVVTGLSGHGFGIGPGVGLLAAQMVTGEAPIIDPAVFSPARFNSKAAT</sequence>
<dbReference type="GO" id="GO:0005886">
    <property type="term" value="C:plasma membrane"/>
    <property type="evidence" value="ECO:0007669"/>
    <property type="project" value="TreeGrafter"/>
</dbReference>
<evidence type="ECO:0000259" key="4">
    <source>
        <dbReference type="Pfam" id="PF01266"/>
    </source>
</evidence>
<dbReference type="GO" id="GO:0055130">
    <property type="term" value="P:D-alanine catabolic process"/>
    <property type="evidence" value="ECO:0007669"/>
    <property type="project" value="TreeGrafter"/>
</dbReference>
<dbReference type="PANTHER" id="PTHR13847:SF280">
    <property type="entry name" value="D-AMINO ACID DEHYDROGENASE"/>
    <property type="match status" value="1"/>
</dbReference>
<name>A0A1I7D918_9RHOB</name>
<evidence type="ECO:0000313" key="6">
    <source>
        <dbReference type="Proteomes" id="UP000182466"/>
    </source>
</evidence>
<dbReference type="PANTHER" id="PTHR13847">
    <property type="entry name" value="SARCOSINE DEHYDROGENASE-RELATED"/>
    <property type="match status" value="1"/>
</dbReference>
<dbReference type="GO" id="GO:0005737">
    <property type="term" value="C:cytoplasm"/>
    <property type="evidence" value="ECO:0007669"/>
    <property type="project" value="TreeGrafter"/>
</dbReference>
<organism evidence="5 6">
    <name type="scientific">Sedimentitalea nanhaiensis</name>
    <dbReference type="NCBI Taxonomy" id="999627"/>
    <lineage>
        <taxon>Bacteria</taxon>
        <taxon>Pseudomonadati</taxon>
        <taxon>Pseudomonadota</taxon>
        <taxon>Alphaproteobacteria</taxon>
        <taxon>Rhodobacterales</taxon>
        <taxon>Paracoccaceae</taxon>
        <taxon>Sedimentitalea</taxon>
    </lineage>
</organism>
<proteinExistence type="inferred from homology"/>
<protein>
    <submittedName>
        <fullName evidence="5">Glycine/D-amino acid oxidase</fullName>
    </submittedName>
</protein>
<dbReference type="Gene3D" id="3.50.50.60">
    <property type="entry name" value="FAD/NAD(P)-binding domain"/>
    <property type="match status" value="1"/>
</dbReference>